<comment type="caution">
    <text evidence="2">The sequence shown here is derived from an EMBL/GenBank/DDBJ whole genome shotgun (WGS) entry which is preliminary data.</text>
</comment>
<keyword evidence="1" id="KW-0472">Membrane</keyword>
<keyword evidence="1" id="KW-1133">Transmembrane helix</keyword>
<dbReference type="EMBL" id="BAAAPH010000027">
    <property type="protein sequence ID" value="GAA1599008.1"/>
    <property type="molecule type" value="Genomic_DNA"/>
</dbReference>
<organism evidence="2 3">
    <name type="scientific">Kribbella hippodromi</name>
    <dbReference type="NCBI Taxonomy" id="434347"/>
    <lineage>
        <taxon>Bacteria</taxon>
        <taxon>Bacillati</taxon>
        <taxon>Actinomycetota</taxon>
        <taxon>Actinomycetes</taxon>
        <taxon>Propionibacteriales</taxon>
        <taxon>Kribbellaceae</taxon>
        <taxon>Kribbella</taxon>
    </lineage>
</organism>
<feature type="transmembrane region" description="Helical" evidence="1">
    <location>
        <begin position="143"/>
        <end position="162"/>
    </location>
</feature>
<feature type="transmembrane region" description="Helical" evidence="1">
    <location>
        <begin position="174"/>
        <end position="192"/>
    </location>
</feature>
<gene>
    <name evidence="2" type="ORF">GCM10009804_64490</name>
</gene>
<keyword evidence="1" id="KW-0812">Transmembrane</keyword>
<dbReference type="RefSeq" id="WP_344239646.1">
    <property type="nucleotide sequence ID" value="NZ_BAAAPH010000027.1"/>
</dbReference>
<evidence type="ECO:0000313" key="2">
    <source>
        <dbReference type="EMBL" id="GAA1599008.1"/>
    </source>
</evidence>
<name>A0ABN2E9B4_9ACTN</name>
<feature type="transmembrane region" description="Helical" evidence="1">
    <location>
        <begin position="213"/>
        <end position="235"/>
    </location>
</feature>
<sequence length="270" mass="28802">MTTPPANSGTPGRAWRRVARFLVRLYPRPFRERWGTDLAGEVDRVGWRGTPGLVWAVAGMWLHPAIWPTDSMVERRRRVAALAVVVTAAGWLTAHAVLELTGAVPRPLARSWILTAFDTVTFAGFLLAFPLPRLRSLVPLTRIAVRRVAVPVALGAGVVFAVHRDFAVPAVVKLGVVALWWLALMLVAGQVVRTVADVDLAAVAVPSSWRLRLGLWTTAAGLAGSGLTILMPSLIGSGDRLAGVLGGLTILTLAAAVNGTVRDLAEVRTA</sequence>
<feature type="transmembrane region" description="Helical" evidence="1">
    <location>
        <begin position="110"/>
        <end position="131"/>
    </location>
</feature>
<reference evidence="2 3" key="1">
    <citation type="journal article" date="2019" name="Int. J. Syst. Evol. Microbiol.">
        <title>The Global Catalogue of Microorganisms (GCM) 10K type strain sequencing project: providing services to taxonomists for standard genome sequencing and annotation.</title>
        <authorList>
            <consortium name="The Broad Institute Genomics Platform"/>
            <consortium name="The Broad Institute Genome Sequencing Center for Infectious Disease"/>
            <person name="Wu L."/>
            <person name="Ma J."/>
        </authorList>
    </citation>
    <scope>NUCLEOTIDE SEQUENCE [LARGE SCALE GENOMIC DNA]</scope>
    <source>
        <strain evidence="2 3">JCM 15572</strain>
    </source>
</reference>
<proteinExistence type="predicted"/>
<feature type="transmembrane region" description="Helical" evidence="1">
    <location>
        <begin position="79"/>
        <end position="98"/>
    </location>
</feature>
<protein>
    <submittedName>
        <fullName evidence="2">Uncharacterized protein</fullName>
    </submittedName>
</protein>
<evidence type="ECO:0000256" key="1">
    <source>
        <dbReference type="SAM" id="Phobius"/>
    </source>
</evidence>
<keyword evidence="3" id="KW-1185">Reference proteome</keyword>
<feature type="transmembrane region" description="Helical" evidence="1">
    <location>
        <begin position="45"/>
        <end position="67"/>
    </location>
</feature>
<accession>A0ABN2E9B4</accession>
<evidence type="ECO:0000313" key="3">
    <source>
        <dbReference type="Proteomes" id="UP001501705"/>
    </source>
</evidence>
<dbReference type="Proteomes" id="UP001501705">
    <property type="component" value="Unassembled WGS sequence"/>
</dbReference>
<feature type="transmembrane region" description="Helical" evidence="1">
    <location>
        <begin position="241"/>
        <end position="261"/>
    </location>
</feature>